<dbReference type="OrthoDB" id="28444at2157"/>
<feature type="transmembrane region" description="Helical" evidence="2">
    <location>
        <begin position="183"/>
        <end position="202"/>
    </location>
</feature>
<dbReference type="InterPro" id="IPR023606">
    <property type="entry name" value="CoA-Trfase_III_dom_1_sf"/>
</dbReference>
<dbReference type="SUPFAM" id="SSF89796">
    <property type="entry name" value="CoA-transferase family III (CaiB/BaiF)"/>
    <property type="match status" value="1"/>
</dbReference>
<dbReference type="eggNOG" id="arCOG02304">
    <property type="taxonomic scope" value="Archaea"/>
</dbReference>
<keyword evidence="1" id="KW-0808">Transferase</keyword>
<dbReference type="Pfam" id="PF02515">
    <property type="entry name" value="CoA_transf_3"/>
    <property type="match status" value="1"/>
</dbReference>
<evidence type="ECO:0000313" key="3">
    <source>
        <dbReference type="EMBL" id="AET33914.1"/>
    </source>
</evidence>
<dbReference type="EMBL" id="CP003098">
    <property type="protein sequence ID" value="AET33914.1"/>
    <property type="molecule type" value="Genomic_DNA"/>
</dbReference>
<dbReference type="KEGG" id="pyr:P186_2528"/>
<dbReference type="PANTHER" id="PTHR48207">
    <property type="entry name" value="SUCCINATE--HYDROXYMETHYLGLUTARATE COA-TRANSFERASE"/>
    <property type="match status" value="1"/>
</dbReference>
<keyword evidence="2" id="KW-0472">Membrane</keyword>
<dbReference type="RefSeq" id="WP_014289739.1">
    <property type="nucleotide sequence ID" value="NC_016645.1"/>
</dbReference>
<organism evidence="3 4">
    <name type="scientific">Pyrobaculum ferrireducens</name>
    <dbReference type="NCBI Taxonomy" id="1104324"/>
    <lineage>
        <taxon>Archaea</taxon>
        <taxon>Thermoproteota</taxon>
        <taxon>Thermoprotei</taxon>
        <taxon>Thermoproteales</taxon>
        <taxon>Thermoproteaceae</taxon>
        <taxon>Pyrobaculum</taxon>
    </lineage>
</organism>
<dbReference type="PANTHER" id="PTHR48207:SF3">
    <property type="entry name" value="SUCCINATE--HYDROXYMETHYLGLUTARATE COA-TRANSFERASE"/>
    <property type="match status" value="1"/>
</dbReference>
<accession>G7VD35</accession>
<reference evidence="3 4" key="1">
    <citation type="journal article" date="2012" name="J. Bacteriol.">
        <title>Complete genome sequence of strain 1860, a crenarchaeon of the genus pyrobaculum able to grow with various electron acceptors.</title>
        <authorList>
            <person name="Mardanov A.V."/>
            <person name="Gumerov V.M."/>
            <person name="Slobodkina G.B."/>
            <person name="Beletsky A.V."/>
            <person name="Bonch-Osmolovskaya E.A."/>
            <person name="Ravin N.V."/>
            <person name="Skryabin K.G."/>
        </authorList>
    </citation>
    <scope>NUCLEOTIDE SEQUENCE [LARGE SCALE GENOMIC DNA]</scope>
    <source>
        <strain evidence="3 4">1860</strain>
    </source>
</reference>
<keyword evidence="4" id="KW-1185">Reference proteome</keyword>
<keyword evidence="2" id="KW-0812">Transmembrane</keyword>
<dbReference type="GO" id="GO:0008410">
    <property type="term" value="F:CoA-transferase activity"/>
    <property type="evidence" value="ECO:0007669"/>
    <property type="project" value="TreeGrafter"/>
</dbReference>
<dbReference type="Gene3D" id="3.30.1540.10">
    <property type="entry name" value="formyl-coa transferase, domain 3"/>
    <property type="match status" value="1"/>
</dbReference>
<dbReference type="InterPro" id="IPR003673">
    <property type="entry name" value="CoA-Trfase_fam_III"/>
</dbReference>
<dbReference type="InterPro" id="IPR044855">
    <property type="entry name" value="CoA-Trfase_III_dom3_sf"/>
</dbReference>
<name>G7VD35_9CREN</name>
<dbReference type="AlphaFoldDB" id="G7VD35"/>
<dbReference type="Proteomes" id="UP000005867">
    <property type="component" value="Chromosome"/>
</dbReference>
<dbReference type="STRING" id="1104324.P186_2528"/>
<evidence type="ECO:0000313" key="4">
    <source>
        <dbReference type="Proteomes" id="UP000005867"/>
    </source>
</evidence>
<dbReference type="InterPro" id="IPR050483">
    <property type="entry name" value="CoA-transferase_III_domain"/>
</dbReference>
<dbReference type="HOGENOM" id="CLU_033975_2_0_2"/>
<evidence type="ECO:0000256" key="1">
    <source>
        <dbReference type="ARBA" id="ARBA00022679"/>
    </source>
</evidence>
<gene>
    <name evidence="3" type="ORF">P186_2528</name>
</gene>
<dbReference type="GeneID" id="11594130"/>
<evidence type="ECO:0000256" key="2">
    <source>
        <dbReference type="SAM" id="Phobius"/>
    </source>
</evidence>
<keyword evidence="2" id="KW-1133">Transmembrane helix</keyword>
<dbReference type="Gene3D" id="3.40.50.10540">
    <property type="entry name" value="Crotonobetainyl-coa:carnitine coa-transferase, domain 1"/>
    <property type="match status" value="1"/>
</dbReference>
<protein>
    <submittedName>
        <fullName evidence="3">L-carnitine dehydratase/bile acid-inducible protein F</fullName>
    </submittedName>
</protein>
<sequence length="385" mass="42855">MMEREATLKELFRPEGKPVALEGVKVLEICGVNFGCMIAGSLLQELGAEVYTLFDEEAAKITAEGVYIEGVGIPYFVEGRGKRRVTWGEVSSLLPTVDILIDGLGPGKLAERGVGYPQLAEKYPYLIYVAVSPFGHFPTQKSREYANMPDSDLTGQAYNGYMAMLGNPSLPEPYSYPLRAGIWLSWAFTGAAVALGALAAYWQRLKTGKGRFVDVATNDVLSVVHPYQVGAGFILGRGRRRSPTIDANLHVTYTTAKAKDRFVAIATVIWPEIEAFFEIIGRPDLAEKWREAMTKVEERPEELHRLEKEVFNIVAQIPSDELIRRSREKGRPPIAVVKTLEEVAAQEHWHMRRAIMQVDCRGKRLLMPGTPYVLSETPGRANQPC</sequence>
<proteinExistence type="predicted"/>
<dbReference type="BioCyc" id="PSP1104324:GJSN-2474-MONOMER"/>